<reference evidence="10 11" key="1">
    <citation type="journal article" date="2019" name="Nat. Microbiol.">
        <title>Mediterranean grassland soil C-N compound turnover is dependent on rainfall and depth, and is mediated by genomically divergent microorganisms.</title>
        <authorList>
            <person name="Diamond S."/>
            <person name="Andeer P.F."/>
            <person name="Li Z."/>
            <person name="Crits-Christoph A."/>
            <person name="Burstein D."/>
            <person name="Anantharaman K."/>
            <person name="Lane K.R."/>
            <person name="Thomas B.C."/>
            <person name="Pan C."/>
            <person name="Northen T.R."/>
            <person name="Banfield J.F."/>
        </authorList>
    </citation>
    <scope>NUCLEOTIDE SEQUENCE [LARGE SCALE GENOMIC DNA]</scope>
    <source>
        <strain evidence="10">WS_3</strain>
    </source>
</reference>
<dbReference type="GO" id="GO:0005886">
    <property type="term" value="C:plasma membrane"/>
    <property type="evidence" value="ECO:0007669"/>
    <property type="project" value="UniProtKB-SubCell"/>
</dbReference>
<evidence type="ECO:0000256" key="5">
    <source>
        <dbReference type="ARBA" id="ARBA00023136"/>
    </source>
</evidence>
<comment type="caution">
    <text evidence="10">The sequence shown here is derived from an EMBL/GenBank/DDBJ whole genome shotgun (WGS) entry which is preliminary data.</text>
</comment>
<keyword evidence="4 7" id="KW-1133">Transmembrane helix</keyword>
<dbReference type="Pfam" id="PF02687">
    <property type="entry name" value="FtsX"/>
    <property type="match status" value="1"/>
</dbReference>
<dbReference type="PANTHER" id="PTHR30572:SF4">
    <property type="entry name" value="ABC TRANSPORTER PERMEASE YTRF"/>
    <property type="match status" value="1"/>
</dbReference>
<dbReference type="InterPro" id="IPR003838">
    <property type="entry name" value="ABC3_permease_C"/>
</dbReference>
<evidence type="ECO:0000256" key="2">
    <source>
        <dbReference type="ARBA" id="ARBA00022475"/>
    </source>
</evidence>
<dbReference type="GO" id="GO:0022857">
    <property type="term" value="F:transmembrane transporter activity"/>
    <property type="evidence" value="ECO:0007669"/>
    <property type="project" value="TreeGrafter"/>
</dbReference>
<dbReference type="EMBL" id="VBOT01000077">
    <property type="protein sequence ID" value="TMQ51229.1"/>
    <property type="molecule type" value="Genomic_DNA"/>
</dbReference>
<dbReference type="PANTHER" id="PTHR30572">
    <property type="entry name" value="MEMBRANE COMPONENT OF TRANSPORTER-RELATED"/>
    <property type="match status" value="1"/>
</dbReference>
<dbReference type="InterPro" id="IPR025857">
    <property type="entry name" value="MacB_PCD"/>
</dbReference>
<feature type="domain" description="ABC3 transporter permease C-terminal" evidence="8">
    <location>
        <begin position="288"/>
        <end position="399"/>
    </location>
</feature>
<sequence length="407" mass="43088">MPIVETLAVALEALRANKLRSFLTMLGIVIGVAAVIAMVALGRGAQQSVKERIASLGTTLLTVTPGQARGPGFVASSSDRAPLMMDDSDAIDERATFVTAVQPEISRSLQVVYGSRNTNTAVVGATANYLEVRRFTIDSGRMFSTAEDAARRRVAVVGPQVVSDLGVAAPAALVGENVRINGIQFEVIGVLASKGQGAGFANPDDQVLVPIQTARYRLIGNDHLRAINVLSPSEDDIPATMAEVRRILRREHRLRTGQDDDFTIRIQSDFLATLGETTQVFTYLLAGIAAVSLLVGGIGIMNIMLVSVTERTREIGVRKALGATQANILLQFLIEAVVLCLLGGTVGIGLGSGSAVFLRSAFQWNTSVGASSILIAFAFAAAVGVVFGVWPARRAAALDPIESLRYE</sequence>
<dbReference type="Proteomes" id="UP000320184">
    <property type="component" value="Unassembled WGS sequence"/>
</dbReference>
<keyword evidence="5 7" id="KW-0472">Membrane</keyword>
<evidence type="ECO:0000256" key="1">
    <source>
        <dbReference type="ARBA" id="ARBA00004651"/>
    </source>
</evidence>
<dbReference type="AlphaFoldDB" id="A0A538SIN5"/>
<dbReference type="InterPro" id="IPR050250">
    <property type="entry name" value="Macrolide_Exporter_MacB"/>
</dbReference>
<dbReference type="Pfam" id="PF12704">
    <property type="entry name" value="MacB_PCD"/>
    <property type="match status" value="1"/>
</dbReference>
<feature type="transmembrane region" description="Helical" evidence="7">
    <location>
        <begin position="21"/>
        <end position="42"/>
    </location>
</feature>
<keyword evidence="3 7" id="KW-0812">Transmembrane</keyword>
<evidence type="ECO:0000313" key="11">
    <source>
        <dbReference type="Proteomes" id="UP000320184"/>
    </source>
</evidence>
<proteinExistence type="inferred from homology"/>
<accession>A0A538SIN5</accession>
<name>A0A538SIN5_UNCEI</name>
<feature type="transmembrane region" description="Helical" evidence="7">
    <location>
        <begin position="370"/>
        <end position="390"/>
    </location>
</feature>
<comment type="subcellular location">
    <subcellularLocation>
        <location evidence="1">Cell membrane</location>
        <topology evidence="1">Multi-pass membrane protein</topology>
    </subcellularLocation>
</comment>
<organism evidence="10 11">
    <name type="scientific">Eiseniibacteriota bacterium</name>
    <dbReference type="NCBI Taxonomy" id="2212470"/>
    <lineage>
        <taxon>Bacteria</taxon>
        <taxon>Candidatus Eiseniibacteriota</taxon>
    </lineage>
</organism>
<keyword evidence="2" id="KW-1003">Cell membrane</keyword>
<protein>
    <submittedName>
        <fullName evidence="10">FtsX-like permease family protein</fullName>
    </submittedName>
</protein>
<evidence type="ECO:0000256" key="3">
    <source>
        <dbReference type="ARBA" id="ARBA00022692"/>
    </source>
</evidence>
<evidence type="ECO:0000256" key="7">
    <source>
        <dbReference type="SAM" id="Phobius"/>
    </source>
</evidence>
<feature type="transmembrane region" description="Helical" evidence="7">
    <location>
        <begin position="328"/>
        <end position="350"/>
    </location>
</feature>
<gene>
    <name evidence="10" type="ORF">E6K73_06345</name>
</gene>
<evidence type="ECO:0000256" key="6">
    <source>
        <dbReference type="ARBA" id="ARBA00038076"/>
    </source>
</evidence>
<comment type="similarity">
    <text evidence="6">Belongs to the ABC-4 integral membrane protein family.</text>
</comment>
<feature type="transmembrane region" description="Helical" evidence="7">
    <location>
        <begin position="280"/>
        <end position="307"/>
    </location>
</feature>
<evidence type="ECO:0000259" key="8">
    <source>
        <dbReference type="Pfam" id="PF02687"/>
    </source>
</evidence>
<evidence type="ECO:0000256" key="4">
    <source>
        <dbReference type="ARBA" id="ARBA00022989"/>
    </source>
</evidence>
<feature type="domain" description="MacB-like periplasmic core" evidence="9">
    <location>
        <begin position="21"/>
        <end position="246"/>
    </location>
</feature>
<evidence type="ECO:0000259" key="9">
    <source>
        <dbReference type="Pfam" id="PF12704"/>
    </source>
</evidence>
<evidence type="ECO:0000313" key="10">
    <source>
        <dbReference type="EMBL" id="TMQ51229.1"/>
    </source>
</evidence>